<feature type="region of interest" description="Disordered" evidence="2">
    <location>
        <begin position="165"/>
        <end position="190"/>
    </location>
</feature>
<evidence type="ECO:0000259" key="3">
    <source>
        <dbReference type="Pfam" id="PF02668"/>
    </source>
</evidence>
<accession>A0AAE0K7P6</accession>
<keyword evidence="1" id="KW-0560">Oxidoreductase</keyword>
<sequence length="1003" mass="113032">MSDAAMEFSGKDLEDIQRVAGLLNLTVDELIQQRRRAGEPSKKRDTPDNARTHHTTVSDTHSLSQLPRDGLRQDGPDAGPQPEVSHDAGPMDLDLFEPEPSNSSSEPAEAVASSSSSTEVILLNPLWYDCNASVWGYAEAAGEDFPVDDISQLEDDGDESYVPVATVHTGSDDGSHITARGKGKERESDDLGTDWALVSTPRSLSSFQTPISATTGSIDKRYHPIAPRTSRHNSQSTEESSLRKVRKKRGRYVEAKKMDTNLTRSVHACVRCRMQRNRCVPDPTNPRGPCITCQRKMVRMSRLPCLRYMVTDSTLFRTDLNYMDFYKSHPMIGPNYGDFHLERQWTGTQPKFLRLGQVGAMNFQVELKEFLPPLNTTDVDLKGRPMYAVPWAIADPDAVVTAMTEYIDRGTTKYMYTYLDDTDGLVWDVFEAAYRYSVFPTPNRMLQKTLRLWVACRFLESKWRCWADNGWVDDSILAANPKDPFHDSESLPPYLDYQLASIIIHRILSPLRKEVLRELQATFNAHSPENWFVTFLTSFILLKNYETQMLFQKEFAERRQSDLFSKDFDWGALKVRKMARLDDEQMNFMAHCRDNVIKKGKHYAHILFLRSQHPLSDMGVETVLPNGAGDAWGAPQLKTSTPSRVPNPQEWPAPMRGDLAWGPTSFASEHDYVLTLNDDDVSEVRAALQHFNDLGLYGNEVSPSTFPLPTLGPRLLKAAIDVHRGKGFAVVRGIDPNAFSPEDNTLVFLGISSYIGAQRGRQDEDGNMLMHIRDAKLSKTPQSDRPIRYSARASTFHTDTFCDILALQTRVCAAEGGRNILSSSWTIFNNLVASRPDVVRLLAQPIWPFDSRGAFFECSTRPLLFYHGGRIIMNFAREPLLGLAGVRRSAGLAVLSQAQREALDVVENMASQSQIMLDAEPGDLLFINNHGVLHSREAFADAPEAPSRYLVRMWLRNPTLAWKLPRALQDGSSRIYGDNELGEQWNIVDVPKVQFRLSERLTS</sequence>
<reference evidence="4" key="1">
    <citation type="journal article" date="2023" name="Mol. Phylogenet. Evol.">
        <title>Genome-scale phylogeny and comparative genomics of the fungal order Sordariales.</title>
        <authorList>
            <person name="Hensen N."/>
            <person name="Bonometti L."/>
            <person name="Westerberg I."/>
            <person name="Brannstrom I.O."/>
            <person name="Guillou S."/>
            <person name="Cros-Aarteil S."/>
            <person name="Calhoun S."/>
            <person name="Haridas S."/>
            <person name="Kuo A."/>
            <person name="Mondo S."/>
            <person name="Pangilinan J."/>
            <person name="Riley R."/>
            <person name="LaButti K."/>
            <person name="Andreopoulos B."/>
            <person name="Lipzen A."/>
            <person name="Chen C."/>
            <person name="Yan M."/>
            <person name="Daum C."/>
            <person name="Ng V."/>
            <person name="Clum A."/>
            <person name="Steindorff A."/>
            <person name="Ohm R.A."/>
            <person name="Martin F."/>
            <person name="Silar P."/>
            <person name="Natvig D.O."/>
            <person name="Lalanne C."/>
            <person name="Gautier V."/>
            <person name="Ament-Velasquez S.L."/>
            <person name="Kruys A."/>
            <person name="Hutchinson M.I."/>
            <person name="Powell A.J."/>
            <person name="Barry K."/>
            <person name="Miller A.N."/>
            <person name="Grigoriev I.V."/>
            <person name="Debuchy R."/>
            <person name="Gladieux P."/>
            <person name="Hiltunen Thoren M."/>
            <person name="Johannesson H."/>
        </authorList>
    </citation>
    <scope>NUCLEOTIDE SEQUENCE</scope>
    <source>
        <strain evidence="4">CBS 958.72</strain>
    </source>
</reference>
<feature type="region of interest" description="Disordered" evidence="2">
    <location>
        <begin position="208"/>
        <end position="249"/>
    </location>
</feature>
<dbReference type="InterPro" id="IPR003819">
    <property type="entry name" value="TauD/TfdA-like"/>
</dbReference>
<dbReference type="PANTHER" id="PTHR35392:SF3">
    <property type="entry name" value="ZN(2)-C6 FUNGAL-TYPE DOMAIN-CONTAINING PROTEIN"/>
    <property type="match status" value="1"/>
</dbReference>
<evidence type="ECO:0000313" key="5">
    <source>
        <dbReference type="Proteomes" id="UP001287356"/>
    </source>
</evidence>
<dbReference type="EMBL" id="JAULSN010000005">
    <property type="protein sequence ID" value="KAK3370966.1"/>
    <property type="molecule type" value="Genomic_DNA"/>
</dbReference>
<evidence type="ECO:0000313" key="4">
    <source>
        <dbReference type="EMBL" id="KAK3370966.1"/>
    </source>
</evidence>
<feature type="compositionally biased region" description="Polar residues" evidence="2">
    <location>
        <begin position="208"/>
        <end position="217"/>
    </location>
</feature>
<feature type="compositionally biased region" description="Low complexity" evidence="2">
    <location>
        <begin position="98"/>
        <end position="112"/>
    </location>
</feature>
<feature type="compositionally biased region" description="Polar residues" evidence="2">
    <location>
        <begin position="55"/>
        <end position="65"/>
    </location>
</feature>
<dbReference type="InterPro" id="IPR042098">
    <property type="entry name" value="TauD-like_sf"/>
</dbReference>
<gene>
    <name evidence="4" type="ORF">B0T24DRAFT_531384</name>
</gene>
<evidence type="ECO:0000256" key="2">
    <source>
        <dbReference type="SAM" id="MobiDB-lite"/>
    </source>
</evidence>
<evidence type="ECO:0000256" key="1">
    <source>
        <dbReference type="ARBA" id="ARBA00023002"/>
    </source>
</evidence>
<dbReference type="AlphaFoldDB" id="A0AAE0K7P6"/>
<dbReference type="SUPFAM" id="SSF51197">
    <property type="entry name" value="Clavaminate synthase-like"/>
    <property type="match status" value="1"/>
</dbReference>
<organism evidence="4 5">
    <name type="scientific">Lasiosphaeria ovina</name>
    <dbReference type="NCBI Taxonomy" id="92902"/>
    <lineage>
        <taxon>Eukaryota</taxon>
        <taxon>Fungi</taxon>
        <taxon>Dikarya</taxon>
        <taxon>Ascomycota</taxon>
        <taxon>Pezizomycotina</taxon>
        <taxon>Sordariomycetes</taxon>
        <taxon>Sordariomycetidae</taxon>
        <taxon>Sordariales</taxon>
        <taxon>Lasiosphaeriaceae</taxon>
        <taxon>Lasiosphaeria</taxon>
    </lineage>
</organism>
<proteinExistence type="predicted"/>
<dbReference type="PANTHER" id="PTHR35392">
    <property type="entry name" value="ZN(II)2CYS6 TRANSCRIPTION FACTOR (EUROFUNG)-RELATED-RELATED"/>
    <property type="match status" value="1"/>
</dbReference>
<dbReference type="GO" id="GO:0016491">
    <property type="term" value="F:oxidoreductase activity"/>
    <property type="evidence" value="ECO:0007669"/>
    <property type="project" value="UniProtKB-KW"/>
</dbReference>
<dbReference type="Pfam" id="PF02668">
    <property type="entry name" value="TauD"/>
    <property type="match status" value="1"/>
</dbReference>
<dbReference type="InterPro" id="IPR052973">
    <property type="entry name" value="Fungal_sec-metab_reg_TF"/>
</dbReference>
<dbReference type="Gene3D" id="3.60.130.10">
    <property type="entry name" value="Clavaminate synthase-like"/>
    <property type="match status" value="1"/>
</dbReference>
<keyword evidence="5" id="KW-1185">Reference proteome</keyword>
<comment type="caution">
    <text evidence="4">The sequence shown here is derived from an EMBL/GenBank/DDBJ whole genome shotgun (WGS) entry which is preliminary data.</text>
</comment>
<protein>
    <recommendedName>
        <fullName evidence="3">TauD/TfdA-like domain-containing protein</fullName>
    </recommendedName>
</protein>
<dbReference type="Proteomes" id="UP001287356">
    <property type="component" value="Unassembled WGS sequence"/>
</dbReference>
<name>A0AAE0K7P6_9PEZI</name>
<reference evidence="4" key="2">
    <citation type="submission" date="2023-06" db="EMBL/GenBank/DDBJ databases">
        <authorList>
            <consortium name="Lawrence Berkeley National Laboratory"/>
            <person name="Haridas S."/>
            <person name="Hensen N."/>
            <person name="Bonometti L."/>
            <person name="Westerberg I."/>
            <person name="Brannstrom I.O."/>
            <person name="Guillou S."/>
            <person name="Cros-Aarteil S."/>
            <person name="Calhoun S."/>
            <person name="Kuo A."/>
            <person name="Mondo S."/>
            <person name="Pangilinan J."/>
            <person name="Riley R."/>
            <person name="Labutti K."/>
            <person name="Andreopoulos B."/>
            <person name="Lipzen A."/>
            <person name="Chen C."/>
            <person name="Yanf M."/>
            <person name="Daum C."/>
            <person name="Ng V."/>
            <person name="Clum A."/>
            <person name="Steindorff A."/>
            <person name="Ohm R."/>
            <person name="Martin F."/>
            <person name="Silar P."/>
            <person name="Natvig D."/>
            <person name="Lalanne C."/>
            <person name="Gautier V."/>
            <person name="Ament-Velasquez S.L."/>
            <person name="Kruys A."/>
            <person name="Hutchinson M.I."/>
            <person name="Powell A.J."/>
            <person name="Barry K."/>
            <person name="Miller A.N."/>
            <person name="Grigoriev I.V."/>
            <person name="Debuchy R."/>
            <person name="Gladieux P."/>
            <person name="Thoren M.H."/>
            <person name="Johannesson H."/>
        </authorList>
    </citation>
    <scope>NUCLEOTIDE SEQUENCE</scope>
    <source>
        <strain evidence="4">CBS 958.72</strain>
    </source>
</reference>
<feature type="region of interest" description="Disordered" evidence="2">
    <location>
        <begin position="33"/>
        <end position="112"/>
    </location>
</feature>
<feature type="compositionally biased region" description="Basic and acidic residues" evidence="2">
    <location>
        <begin position="36"/>
        <end position="51"/>
    </location>
</feature>
<feature type="domain" description="TauD/TfdA-like" evidence="3">
    <location>
        <begin position="701"/>
        <end position="954"/>
    </location>
</feature>